<sequence>MNVGDDLSALERLLYGDVEGDPELEAELRSLEIDEATTNADDDGGKIAGRSSIIVADGNAAAVSAAAESNEQDDEADDSVDNDEQLVSELASLMDGKEAAEPVTNISSSNGGIRVSLSEVEERIQNYDEAAKEAEASKNFGKLRRVRRGLAELRKIHQILRTNSDATFEFVPPKVAVRSDTSPVADRCLKASDLQSMVTESAPSAVASEIVDAMHEQMSNEAVVDTEAKQIPAFGMKAQFTADASTEESSTASPKATATEEKNPVVVVVVEEEQCNEPAKMDCAENTSLSNEVASKEKNERAVEMATADEPVVGAIGDAGTQRACSKKTECEEPKKTANASSGMVKDLEARMAVYKAAAEAAQAASNSSKVRRMERIVKQYQAVIAAINSGKAYHLSDLPVPPGFEPFNSTTAVVPSKPSSEDVPQSVTAAGQACRYRERMSSDPKPSDFGISACCSASATKAYREEKQLQMMNIRLDQYKRAVLKARDDGNLAEAKELLKSIVRIKRLIRAFNSGCAVDLSLLPKAPPTPKGSGVVSSFSAAPLLPSAAVETDKKPLVTTSRDDIYASLLKDLITQVQICDLNIEFAKRTGHTSECKFFENLRLTCKGDLIFVSRAHKLEEPPPKFRYEAWKLPSLKSLPHIGCTEMEVHVCRALDIQLPAGYESKHADLFVSLEFPYPRDRPQVAKTSSVKGTTSPVFGHVHKFVINPASRVMQLMMKRHGLKFEVYQKGSLFRSGKLLGSAELKLCQFESECEIEETLTIVAIAASIDGLYLQLCQRWEKAIFRFVEIHLRAQIRRERKHEVARSDEYEQVRSVLTTTADLHAGVHHVTNRYVQAELNIFHFGDLMDLLMCSCRLSAGVPTLFLFGDLLEYTHVYELNRILEIIPITFLKCVVIVQEQILSGDTYVQAVTFSRCKLTQHLFGRLIGFTSVLGLPYGCFIITCTMEEMIAQQLRFLSMNTSTFGRPALPAQPGIVFWGHVKARKVISSPPSYNRDRINCRCVALGEQIVIIGGLEQCEKNVYRTCENVVLFDVQNQSIRDANIQNVDYLKKITNRVHHSVTRVAGDSFVIFGGWKEHYAPQNDCWRGQLVAEGELHFAPMSGKGAKIGSCPRARWRHGACLVENVCSSSSAVFICGGLTRRFGHVNIVRTFAEVLKDAWTLEWEYGIWRRLPDLPVPLHSHQCSYVANESVVVAIGGLSAMEDQFSAKIYFFSFSSLCWLREIDLEPRVGRYGFSSHALTEEVLLLVGGVNERFEKCNTLTLVNLKNGKTISFAVDVDQDLASSSSDAASFLFINHCSALVSTGDKVALYVFGGGGNFLQSSLACSPFFLHVDLPHLSF</sequence>
<dbReference type="Pfam" id="PF24681">
    <property type="entry name" value="Kelch_KLHDC2_KLHL20_DRC7"/>
    <property type="match status" value="1"/>
</dbReference>
<dbReference type="InterPro" id="IPR011043">
    <property type="entry name" value="Gal_Oxase/kelch_b-propeller"/>
</dbReference>
<dbReference type="PROSITE" id="PS50004">
    <property type="entry name" value="C2"/>
    <property type="match status" value="1"/>
</dbReference>
<dbReference type="InterPro" id="IPR015915">
    <property type="entry name" value="Kelch-typ_b-propeller"/>
</dbReference>
<dbReference type="SUPFAM" id="SSF50965">
    <property type="entry name" value="Galactose oxidase, central domain"/>
    <property type="match status" value="1"/>
</dbReference>
<dbReference type="GO" id="GO:0001227">
    <property type="term" value="F:DNA-binding transcription repressor activity, RNA polymerase II-specific"/>
    <property type="evidence" value="ECO:0007669"/>
    <property type="project" value="InterPro"/>
</dbReference>
<dbReference type="PANTHER" id="PTHR13076:SF9">
    <property type="entry name" value="COILED-COIL AND C2 DOMAIN-CONTAINING PROTEIN 1-LIKE"/>
    <property type="match status" value="1"/>
</dbReference>
<reference evidence="4 5" key="1">
    <citation type="journal article" date="2014" name="Nat. Genet.">
        <title>Genome and transcriptome of the porcine whipworm Trichuris suis.</title>
        <authorList>
            <person name="Jex A.R."/>
            <person name="Nejsum P."/>
            <person name="Schwarz E.M."/>
            <person name="Hu L."/>
            <person name="Young N.D."/>
            <person name="Hall R.S."/>
            <person name="Korhonen P.K."/>
            <person name="Liao S."/>
            <person name="Thamsborg S."/>
            <person name="Xia J."/>
            <person name="Xu P."/>
            <person name="Wang S."/>
            <person name="Scheerlinck J.P."/>
            <person name="Hofmann A."/>
            <person name="Sternberg P.W."/>
            <person name="Wang J."/>
            <person name="Gasser R.B."/>
        </authorList>
    </citation>
    <scope>NUCLEOTIDE SEQUENCE [LARGE SCALE GENOMIC DNA]</scope>
    <source>
        <strain evidence="4">DCEP-RM93M</strain>
    </source>
</reference>
<dbReference type="Gene3D" id="2.120.10.80">
    <property type="entry name" value="Kelch-type beta propeller"/>
    <property type="match status" value="1"/>
</dbReference>
<dbReference type="SMART" id="SM00239">
    <property type="entry name" value="C2"/>
    <property type="match status" value="1"/>
</dbReference>
<proteinExistence type="inferred from homology"/>
<accession>A0A085MMZ8</accession>
<dbReference type="Gene3D" id="2.60.40.150">
    <property type="entry name" value="C2 domain"/>
    <property type="match status" value="1"/>
</dbReference>
<dbReference type="EMBL" id="KL363183">
    <property type="protein sequence ID" value="KFD58594.1"/>
    <property type="molecule type" value="Genomic_DNA"/>
</dbReference>
<dbReference type="Pfam" id="PF00168">
    <property type="entry name" value="C2"/>
    <property type="match status" value="1"/>
</dbReference>
<dbReference type="InterPro" id="IPR035892">
    <property type="entry name" value="C2_domain_sf"/>
</dbReference>
<dbReference type="PANTHER" id="PTHR13076">
    <property type="entry name" value="COILED-COIL AND C2 DOMAIN-CONTAINING PROTEIN 1-LIKE"/>
    <property type="match status" value="1"/>
</dbReference>
<evidence type="ECO:0000313" key="5">
    <source>
        <dbReference type="Proteomes" id="UP000030764"/>
    </source>
</evidence>
<evidence type="ECO:0000256" key="2">
    <source>
        <dbReference type="SAM" id="MobiDB-lite"/>
    </source>
</evidence>
<dbReference type="Proteomes" id="UP000030764">
    <property type="component" value="Unassembled WGS sequence"/>
</dbReference>
<dbReference type="InterPro" id="IPR006608">
    <property type="entry name" value="CC2D1A/B_DM14"/>
</dbReference>
<dbReference type="InterPro" id="IPR000008">
    <property type="entry name" value="C2_dom"/>
</dbReference>
<comment type="similarity">
    <text evidence="1">Belongs to the CC2D1 family.</text>
</comment>
<dbReference type="Pfam" id="PF21528">
    <property type="entry name" value="CC2D1A-B_DM14"/>
    <property type="match status" value="2"/>
</dbReference>
<feature type="region of interest" description="Disordered" evidence="2">
    <location>
        <begin position="242"/>
        <end position="261"/>
    </location>
</feature>
<name>A0A085MMZ8_9BILA</name>
<feature type="domain" description="C2" evidence="3">
    <location>
        <begin position="623"/>
        <end position="761"/>
    </location>
</feature>
<dbReference type="SUPFAM" id="SSF49562">
    <property type="entry name" value="C2 domain (Calcium/lipid-binding domain, CaLB)"/>
    <property type="match status" value="1"/>
</dbReference>
<evidence type="ECO:0000313" key="4">
    <source>
        <dbReference type="EMBL" id="KFD58594.1"/>
    </source>
</evidence>
<dbReference type="InterPro" id="IPR039725">
    <property type="entry name" value="CC2D1A/B"/>
</dbReference>
<dbReference type="SMART" id="SM00685">
    <property type="entry name" value="DM14"/>
    <property type="match status" value="2"/>
</dbReference>
<protein>
    <recommendedName>
        <fullName evidence="3">C2 domain-containing protein</fullName>
    </recommendedName>
</protein>
<gene>
    <name evidence="4" type="ORF">M513_00287</name>
</gene>
<evidence type="ECO:0000256" key="1">
    <source>
        <dbReference type="ARBA" id="ARBA00010672"/>
    </source>
</evidence>
<keyword evidence="5" id="KW-1185">Reference proteome</keyword>
<evidence type="ECO:0000259" key="3">
    <source>
        <dbReference type="PROSITE" id="PS50004"/>
    </source>
</evidence>
<organism evidence="4 5">
    <name type="scientific">Trichuris suis</name>
    <name type="common">pig whipworm</name>
    <dbReference type="NCBI Taxonomy" id="68888"/>
    <lineage>
        <taxon>Eukaryota</taxon>
        <taxon>Metazoa</taxon>
        <taxon>Ecdysozoa</taxon>
        <taxon>Nematoda</taxon>
        <taxon>Enoplea</taxon>
        <taxon>Dorylaimia</taxon>
        <taxon>Trichinellida</taxon>
        <taxon>Trichuridae</taxon>
        <taxon>Trichuris</taxon>
    </lineage>
</organism>
<feature type="compositionally biased region" description="Low complexity" evidence="2">
    <location>
        <begin position="247"/>
        <end position="257"/>
    </location>
</feature>